<feature type="domain" description="AraC effector-binding" evidence="1">
    <location>
        <begin position="1"/>
        <end position="153"/>
    </location>
</feature>
<dbReference type="SUPFAM" id="SSF55136">
    <property type="entry name" value="Probable bacterial effector-binding domain"/>
    <property type="match status" value="1"/>
</dbReference>
<accession>U2ZL73</accession>
<dbReference type="AlphaFoldDB" id="U2ZL73"/>
<dbReference type="RefSeq" id="WP_021706465.1">
    <property type="nucleotide sequence ID" value="NZ_BATJ01000015.1"/>
</dbReference>
<dbReference type="Proteomes" id="UP000016570">
    <property type="component" value="Unassembled WGS sequence"/>
</dbReference>
<reference evidence="2 3" key="1">
    <citation type="submission" date="2013-09" db="EMBL/GenBank/DDBJ databases">
        <title>Whole genome shotgun sequence of Vibrio proteolyticus NBRC 13287.</title>
        <authorList>
            <person name="Isaki S."/>
            <person name="Hosoyama A."/>
            <person name="Numata M."/>
            <person name="Hashimoto M."/>
            <person name="Hosoyama Y."/>
            <person name="Tsuchikane K."/>
            <person name="Noguchi M."/>
            <person name="Hirakata S."/>
            <person name="Ichikawa N."/>
            <person name="Ohji S."/>
            <person name="Yamazoe A."/>
            <person name="Fujita N."/>
        </authorList>
    </citation>
    <scope>NUCLEOTIDE SEQUENCE [LARGE SCALE GENOMIC DNA]</scope>
    <source>
        <strain evidence="2 3">NBRC 13287</strain>
    </source>
</reference>
<dbReference type="Gene3D" id="3.20.80.10">
    <property type="entry name" value="Regulatory factor, effector binding domain"/>
    <property type="match status" value="1"/>
</dbReference>
<dbReference type="eggNOG" id="COG4978">
    <property type="taxonomic scope" value="Bacteria"/>
</dbReference>
<evidence type="ECO:0000259" key="1">
    <source>
        <dbReference type="SMART" id="SM00871"/>
    </source>
</evidence>
<evidence type="ECO:0000313" key="2">
    <source>
        <dbReference type="EMBL" id="GAD68496.1"/>
    </source>
</evidence>
<keyword evidence="3" id="KW-1185">Reference proteome</keyword>
<evidence type="ECO:0000313" key="3">
    <source>
        <dbReference type="Proteomes" id="UP000016570"/>
    </source>
</evidence>
<organism evidence="2 3">
    <name type="scientific">Vibrio proteolyticus NBRC 13287</name>
    <dbReference type="NCBI Taxonomy" id="1219065"/>
    <lineage>
        <taxon>Bacteria</taxon>
        <taxon>Pseudomonadati</taxon>
        <taxon>Pseudomonadota</taxon>
        <taxon>Gammaproteobacteria</taxon>
        <taxon>Vibrionales</taxon>
        <taxon>Vibrionaceae</taxon>
        <taxon>Vibrio</taxon>
    </lineage>
</organism>
<dbReference type="SMART" id="SM00871">
    <property type="entry name" value="AraC_E_bind"/>
    <property type="match status" value="1"/>
</dbReference>
<comment type="caution">
    <text evidence="2">The sequence shown here is derived from an EMBL/GenBank/DDBJ whole genome shotgun (WGS) entry which is preliminary data.</text>
</comment>
<dbReference type="InterPro" id="IPR011256">
    <property type="entry name" value="Reg_factor_effector_dom_sf"/>
</dbReference>
<name>U2ZL73_VIBPR</name>
<dbReference type="STRING" id="1219065.VPR01S_15_00140"/>
<sequence>MDVKQTTLGTVLCIRKHLTLPEVGHVSQDCCSAILDIIDRSALTVTGPWHFVSYGLPDDTESEFEIEFCLPVVGDGPEALAHQAEYHTLPAFRCATRQYSGELSGLFEHGYRPLLEAIKAEGYELTGESREVYHQWFGPGSADNVIEIQFGIRDAD</sequence>
<gene>
    <name evidence="2" type="ORF">VPR01S_15_00140</name>
</gene>
<protein>
    <recommendedName>
        <fullName evidence="1">AraC effector-binding domain-containing protein</fullName>
    </recommendedName>
</protein>
<proteinExistence type="predicted"/>
<dbReference type="InterPro" id="IPR010499">
    <property type="entry name" value="AraC_E-bd"/>
</dbReference>
<dbReference type="EMBL" id="BATJ01000015">
    <property type="protein sequence ID" value="GAD68496.1"/>
    <property type="molecule type" value="Genomic_DNA"/>
</dbReference>